<accession>A0AAV0X8K6</accession>
<protein>
    <submittedName>
        <fullName evidence="1">Uncharacterized protein</fullName>
    </submittedName>
</protein>
<dbReference type="EMBL" id="CARXXK010000003">
    <property type="protein sequence ID" value="CAI6364417.1"/>
    <property type="molecule type" value="Genomic_DNA"/>
</dbReference>
<dbReference type="AlphaFoldDB" id="A0AAV0X8K6"/>
<keyword evidence="2" id="KW-1185">Reference proteome</keyword>
<name>A0AAV0X8K6_9HEMI</name>
<dbReference type="Proteomes" id="UP001160148">
    <property type="component" value="Unassembled WGS sequence"/>
</dbReference>
<proteinExistence type="predicted"/>
<sequence length="112" mass="12802">MKVKGNDVVVDNRWIVPYSPLLSKTFSTHCNVEYCNSIKSIKYVFKYVNKGSDISVFFIADQNANDEVTKFQLGRYVSFHLENGQRVYFTEANAAQRAERPPATTSTNFFST</sequence>
<dbReference type="PANTHER" id="PTHR10492">
    <property type="match status" value="1"/>
</dbReference>
<evidence type="ECO:0000313" key="2">
    <source>
        <dbReference type="Proteomes" id="UP001160148"/>
    </source>
</evidence>
<evidence type="ECO:0000313" key="1">
    <source>
        <dbReference type="EMBL" id="CAI6364417.1"/>
    </source>
</evidence>
<gene>
    <name evidence="1" type="ORF">MEUPH1_LOCUS19246</name>
</gene>
<organism evidence="1 2">
    <name type="scientific">Macrosiphum euphorbiae</name>
    <name type="common">potato aphid</name>
    <dbReference type="NCBI Taxonomy" id="13131"/>
    <lineage>
        <taxon>Eukaryota</taxon>
        <taxon>Metazoa</taxon>
        <taxon>Ecdysozoa</taxon>
        <taxon>Arthropoda</taxon>
        <taxon>Hexapoda</taxon>
        <taxon>Insecta</taxon>
        <taxon>Pterygota</taxon>
        <taxon>Neoptera</taxon>
        <taxon>Paraneoptera</taxon>
        <taxon>Hemiptera</taxon>
        <taxon>Sternorrhyncha</taxon>
        <taxon>Aphidomorpha</taxon>
        <taxon>Aphidoidea</taxon>
        <taxon>Aphididae</taxon>
        <taxon>Macrosiphini</taxon>
        <taxon>Macrosiphum</taxon>
    </lineage>
</organism>
<comment type="caution">
    <text evidence="1">The sequence shown here is derived from an EMBL/GenBank/DDBJ whole genome shotgun (WGS) entry which is preliminary data.</text>
</comment>
<dbReference type="PANTHER" id="PTHR10492:SF57">
    <property type="entry name" value="ATP-DEPENDENT DNA HELICASE"/>
    <property type="match status" value="1"/>
</dbReference>
<reference evidence="1 2" key="1">
    <citation type="submission" date="2023-01" db="EMBL/GenBank/DDBJ databases">
        <authorList>
            <person name="Whitehead M."/>
        </authorList>
    </citation>
    <scope>NUCLEOTIDE SEQUENCE [LARGE SCALE GENOMIC DNA]</scope>
</reference>